<dbReference type="Gene3D" id="3.30.479.30">
    <property type="entry name" value="Band 7 domain"/>
    <property type="match status" value="1"/>
</dbReference>
<sequence>MNYNRHIIPLMAGGILILAITTILRPFVIIDTGERGVVMYFGKVQKQILDEGIHPVIPIVTKIKPLNVRVQTTEVKAKGASKDLQDVETTIIVNWHIDPDKVNQIYQQVGDINAIVSGIINPAVSEIVKAATAQRPVQNILQERGELKREIDTSLAERLRRYGIIINDVSLVNFGFSEEFNAAIEAKQVAEQKAEEAAFRAQQAEQEAKAEINRAKGQAEAQKLLRQNLTAEILQQRAIEKWDGRFPVVMSGSGFLPLLNIDSNLLSSQKSK</sequence>
<keyword evidence="2" id="KW-1133">Transmembrane helix</keyword>
<evidence type="ECO:0000256" key="1">
    <source>
        <dbReference type="SAM" id="Coils"/>
    </source>
</evidence>
<dbReference type="InterPro" id="IPR000163">
    <property type="entry name" value="Prohibitin"/>
</dbReference>
<organism evidence="4 5">
    <name type="scientific">Microcystis aeruginosa FD4</name>
    <dbReference type="NCBI Taxonomy" id="2686288"/>
    <lineage>
        <taxon>Bacteria</taxon>
        <taxon>Bacillati</taxon>
        <taxon>Cyanobacteriota</taxon>
        <taxon>Cyanophyceae</taxon>
        <taxon>Oscillatoriophycideae</taxon>
        <taxon>Chroococcales</taxon>
        <taxon>Microcystaceae</taxon>
        <taxon>Microcystis</taxon>
    </lineage>
</organism>
<dbReference type="Pfam" id="PF01145">
    <property type="entry name" value="Band_7"/>
    <property type="match status" value="1"/>
</dbReference>
<gene>
    <name evidence="4" type="ORF">GQR42_06740</name>
</gene>
<dbReference type="RefSeq" id="WP_158199369.1">
    <property type="nucleotide sequence ID" value="NZ_CP046973.1"/>
</dbReference>
<dbReference type="SUPFAM" id="SSF117892">
    <property type="entry name" value="Band 7/SPFH domain"/>
    <property type="match status" value="1"/>
</dbReference>
<feature type="coiled-coil region" evidence="1">
    <location>
        <begin position="187"/>
        <end position="232"/>
    </location>
</feature>
<dbReference type="Proteomes" id="UP000438345">
    <property type="component" value="Chromosome"/>
</dbReference>
<name>A0A857D149_MICAE</name>
<proteinExistence type="predicted"/>
<feature type="domain" description="Band 7" evidence="3">
    <location>
        <begin position="25"/>
        <end position="188"/>
    </location>
</feature>
<dbReference type="CDD" id="cd03401">
    <property type="entry name" value="SPFH_prohibitin"/>
    <property type="match status" value="1"/>
</dbReference>
<dbReference type="AlphaFoldDB" id="A0A857D149"/>
<dbReference type="EMBL" id="CP046973">
    <property type="protein sequence ID" value="QGZ89316.1"/>
    <property type="molecule type" value="Genomic_DNA"/>
</dbReference>
<feature type="transmembrane region" description="Helical" evidence="2">
    <location>
        <begin position="7"/>
        <end position="28"/>
    </location>
</feature>
<protein>
    <submittedName>
        <fullName evidence="4">Prohibitin family protein</fullName>
    </submittedName>
</protein>
<dbReference type="PRINTS" id="PR00679">
    <property type="entry name" value="PROHIBITIN"/>
</dbReference>
<dbReference type="InterPro" id="IPR036013">
    <property type="entry name" value="Band_7/SPFH_dom_sf"/>
</dbReference>
<evidence type="ECO:0000313" key="5">
    <source>
        <dbReference type="Proteomes" id="UP000438345"/>
    </source>
</evidence>
<dbReference type="SMART" id="SM00244">
    <property type="entry name" value="PHB"/>
    <property type="match status" value="1"/>
</dbReference>
<keyword evidence="2" id="KW-0812">Transmembrane</keyword>
<dbReference type="PANTHER" id="PTHR23222">
    <property type="entry name" value="PROHIBITIN"/>
    <property type="match status" value="1"/>
</dbReference>
<evidence type="ECO:0000256" key="2">
    <source>
        <dbReference type="SAM" id="Phobius"/>
    </source>
</evidence>
<keyword evidence="1" id="KW-0175">Coiled coil</keyword>
<dbReference type="PANTHER" id="PTHR23222:SF0">
    <property type="entry name" value="PROHIBITIN 1"/>
    <property type="match status" value="1"/>
</dbReference>
<evidence type="ECO:0000313" key="4">
    <source>
        <dbReference type="EMBL" id="QGZ89316.1"/>
    </source>
</evidence>
<evidence type="ECO:0000259" key="3">
    <source>
        <dbReference type="SMART" id="SM00244"/>
    </source>
</evidence>
<reference evidence="4 5" key="1">
    <citation type="submission" date="2019-12" db="EMBL/GenBank/DDBJ databases">
        <title>Complete genome sequence of Microcystis aeruginosa strain FD4.</title>
        <authorList>
            <person name="Urakawa H."/>
        </authorList>
    </citation>
    <scope>NUCLEOTIDE SEQUENCE [LARGE SCALE GENOMIC DNA]</scope>
    <source>
        <strain evidence="4 5">FD4</strain>
    </source>
</reference>
<keyword evidence="2" id="KW-0472">Membrane</keyword>
<dbReference type="GO" id="GO:0016020">
    <property type="term" value="C:membrane"/>
    <property type="evidence" value="ECO:0007669"/>
    <property type="project" value="InterPro"/>
</dbReference>
<dbReference type="InterPro" id="IPR001107">
    <property type="entry name" value="Band_7"/>
</dbReference>
<accession>A0A857D149</accession>